<evidence type="ECO:0000313" key="2">
    <source>
        <dbReference type="Proteomes" id="UP000321532"/>
    </source>
</evidence>
<sequence length="179" mass="19655">MKKALKVIGVVLAILLLAGVAALLLIPREKIIAYVTPEVKYVTVTNAVINDSTAFMDVELHVTSRILPVFVDSLAYNFLLYNQSLAKGHQKFTPASKSGNLQRLIVPVTVAHGKARELVKRQVAEGEKLEARVEAYCRFPFIGIRRIDINRKVDMTIPVLPGADIISGISNSPLNIPVK</sequence>
<name>A0A512B018_9BACT</name>
<organism evidence="1 2">
    <name type="scientific">Adhaeribacter aerolatus</name>
    <dbReference type="NCBI Taxonomy" id="670289"/>
    <lineage>
        <taxon>Bacteria</taxon>
        <taxon>Pseudomonadati</taxon>
        <taxon>Bacteroidota</taxon>
        <taxon>Cytophagia</taxon>
        <taxon>Cytophagales</taxon>
        <taxon>Hymenobacteraceae</taxon>
        <taxon>Adhaeribacter</taxon>
    </lineage>
</organism>
<reference evidence="1 2" key="1">
    <citation type="submission" date="2019-07" db="EMBL/GenBank/DDBJ databases">
        <title>Whole genome shotgun sequence of Adhaeribacter aerolatus NBRC 106133.</title>
        <authorList>
            <person name="Hosoyama A."/>
            <person name="Uohara A."/>
            <person name="Ohji S."/>
            <person name="Ichikawa N."/>
        </authorList>
    </citation>
    <scope>NUCLEOTIDE SEQUENCE [LARGE SCALE GENOMIC DNA]</scope>
    <source>
        <strain evidence="1 2">NBRC 106133</strain>
    </source>
</reference>
<dbReference type="EMBL" id="BJYS01000022">
    <property type="protein sequence ID" value="GEO05306.1"/>
    <property type="molecule type" value="Genomic_DNA"/>
</dbReference>
<dbReference type="Gene3D" id="2.60.40.1820">
    <property type="match status" value="1"/>
</dbReference>
<evidence type="ECO:0000313" key="1">
    <source>
        <dbReference type="EMBL" id="GEO05306.1"/>
    </source>
</evidence>
<dbReference type="Proteomes" id="UP000321532">
    <property type="component" value="Unassembled WGS sequence"/>
</dbReference>
<dbReference type="OrthoDB" id="892699at2"/>
<dbReference type="RefSeq" id="WP_146898985.1">
    <property type="nucleotide sequence ID" value="NZ_BJYS01000022.1"/>
</dbReference>
<dbReference type="AlphaFoldDB" id="A0A512B018"/>
<comment type="caution">
    <text evidence="1">The sequence shown here is derived from an EMBL/GenBank/DDBJ whole genome shotgun (WGS) entry which is preliminary data.</text>
</comment>
<evidence type="ECO:0008006" key="3">
    <source>
        <dbReference type="Google" id="ProtNLM"/>
    </source>
</evidence>
<accession>A0A512B018</accession>
<protein>
    <recommendedName>
        <fullName evidence="3">Late embryogenesis abundant protein LEA-2 subgroup domain-containing protein</fullName>
    </recommendedName>
</protein>
<keyword evidence="2" id="KW-1185">Reference proteome</keyword>
<gene>
    <name evidence="1" type="ORF">AAE02nite_29700</name>
</gene>
<proteinExistence type="predicted"/>